<sequence>MEIMGMMQSKESMEFQLAMNTSMFKEGNDDWKKRRAIPLSQTTFPRSPDSSIMNVQREEDHTRIFASLVPDEVIYHIHDYSRRNFDACLLFGDVSGFTDLCEKYNKTGKGGPSKLTQVLNSYIGAMVQEILSHDGDVFKFSGDAFIALWKVTDNLSMKDAVHEAIDCSLVIQKTYGRYQADQDVIIRVKLAISAGNLTFSLLGDMENSYYFVFGPPVLDLKAAESQSFAGDIIITKTAWQHVSPNEYLAEELRDGMHAKIYGVGPNWRNIQRATQFNKDDAANFIQSSTDEKISDVSIEGDEEMDDTSATPSVADLPRGSVDTTISVSGQVFNTASDQYALRPSVNMCLRLRMLKDLKKFIISPVERGVMADEPIEYLTEIRQVTILFINCKINISADLKSAQVIDIADEAFVNVSKLVKEKYGCLNKLNMFDKDLLMLVIFGLRGLKHEMECQTALKCAKECYESLVKIPHMAGVGVAVTTGKTRGLVGFKHPGSSAGKTYCGAFGHTLRREYTVISLIVNKAARLMVAYPNKVTCDRETFLHSKLEARNFILQEYKPLKGIINPGPIYEFKEVESTREVALTVSMRPLLGRGQEIGLYLHLYKTARDRAKQNSTENEEFFGILVIQGESRQGKTRLLEELIYTTDSQTPICRFTLTKTDSKTPYASIRLMFNPLLSLTEKSSTSEREMKILKRLRKHQMEKEAYCLNDIFNVNFKTAQQYTNLNNKAKYKILKNVFRNFCQGVFGVFWVIAIDNAEFIDNESWVLISILYRMKLIFIVATMGLRSMLTPVAMEVLRMPKIKIVQMKCIDKWYHVGLACQMLDVDAIPAELEKVIQSRSNGNPGWVESFLISLLQSAGLFIKTVTRKLAYESGLVIPPLYMMIRLSEQEKDLWIEIMEEGKAQPSDTFSKWKMYVDSCRESYPDLTVAKSLNDKFDLNATIKVCVLNPTFNIDEVDPELSMDVIILKTFDSLTSYEQLLIKCSAILGDIFPRDMLMYIMSSSAVRLTALAVKKLFEIHVISCARGNFIEGGLIFKERLKNPNEETEVTCECKGLIIDENCQDLPKYASCGYMRFLSTTFRETTYNLLTDNQKREFHARAIRYLEKETRKCRACGNGYFTKYMGNRLDYDLKHLRRKKKKRFERKQALSVDQISNTTGGPQRESDTLRFSIYSGGSGLSDPLGNRATKDSAGTSHALPSSIGASHMSEYFQLSTSKSFDSDIESDFQMIDAGMGFRTIKKYKNDYNITKAFSDADFSQCTCQLILTTMYTQMIEHCSGAGLVEKMMNAMIDFCYVCIESQNVPQTLKILDEALDLLDGPLRHTLELDWMAILKRGKLYSIMGYARIKLGHYEEGYKHLLDALDCYGVKFPVNSLSLYLQKANLSLQQDMSLYCCPSFFVGKGTDDDVSNYCNDVAESLIYMFEYYKCKQLWNHAKLAALWALKKARTSETDFALLCLGYANMINVCTHFGEQKQNVALEVFAFELCQRKKTTVEREELKAVSKLYDAIFVARACRGEVEKSIHIGYLLWRISSSTHMTFILLSLLPVLVLLILMRKHINEAGNLMQEILLVAAEDIDISGRCWYYALCVTFHLETGLVIAPFHACLSFSQGDGKEPAIRDPDAKTRLTIAIWLWNVRSENWEGAFIWEEEVMSFSLKPEGENLENLLTGLYFLEGLIVMMVRKMDRKNIQMAEILQRRIERLFTLMFKAGKSVKIILPRLYHLKAYFHVCLTNKYNETFKIMKKATAAALKYGNDMEVSWISHNEQAWCNKLSRAEKNFWRFHAEEENHIEYNEADEFTEKFGHFSLPIPIYL</sequence>
<proteinExistence type="predicted"/>
<dbReference type="InterPro" id="IPR029787">
    <property type="entry name" value="Nucleotide_cyclase"/>
</dbReference>
<dbReference type="Pfam" id="PF00211">
    <property type="entry name" value="Guanylate_cyc"/>
    <property type="match status" value="1"/>
</dbReference>
<evidence type="ECO:0000256" key="3">
    <source>
        <dbReference type="ARBA" id="ARBA00023239"/>
    </source>
</evidence>
<dbReference type="SUPFAM" id="SSF52540">
    <property type="entry name" value="P-loop containing nucleoside triphosphate hydrolases"/>
    <property type="match status" value="1"/>
</dbReference>
<reference evidence="6" key="1">
    <citation type="journal article" date="2013" name="Genome Biol.">
        <title>Draft genome of the mountain pine beetle, Dendroctonus ponderosae Hopkins, a major forest pest.</title>
        <authorList>
            <person name="Keeling C.I."/>
            <person name="Yuen M.M."/>
            <person name="Liao N.Y."/>
            <person name="Docking T.R."/>
            <person name="Chan S.K."/>
            <person name="Taylor G.A."/>
            <person name="Palmquist D.L."/>
            <person name="Jackman S.D."/>
            <person name="Nguyen A."/>
            <person name="Li M."/>
            <person name="Henderson H."/>
            <person name="Janes J.K."/>
            <person name="Zhao Y."/>
            <person name="Pandoh P."/>
            <person name="Moore R."/>
            <person name="Sperling F.A."/>
            <person name="Huber D.P."/>
            <person name="Birol I."/>
            <person name="Jones S.J."/>
            <person name="Bohlmann J."/>
        </authorList>
    </citation>
    <scope>NUCLEOTIDE SEQUENCE</scope>
</reference>
<dbReference type="FunFam" id="3.30.70.1230:FF:000017">
    <property type="entry name" value="Adenylate cyclase type 10"/>
    <property type="match status" value="1"/>
</dbReference>
<dbReference type="GO" id="GO:0005737">
    <property type="term" value="C:cytoplasm"/>
    <property type="evidence" value="ECO:0007669"/>
    <property type="project" value="TreeGrafter"/>
</dbReference>
<evidence type="ECO:0000259" key="4">
    <source>
        <dbReference type="PROSITE" id="PS50125"/>
    </source>
</evidence>
<evidence type="ECO:0000256" key="2">
    <source>
        <dbReference type="ARBA" id="ARBA00022840"/>
    </source>
</evidence>
<evidence type="ECO:0000313" key="5">
    <source>
        <dbReference type="EnsemblMetazoa" id="XP_019758274.1"/>
    </source>
</evidence>
<dbReference type="GO" id="GO:0009190">
    <property type="term" value="P:cyclic nucleotide biosynthetic process"/>
    <property type="evidence" value="ECO:0007669"/>
    <property type="project" value="InterPro"/>
</dbReference>
<dbReference type="CDD" id="cd07302">
    <property type="entry name" value="CHD"/>
    <property type="match status" value="1"/>
</dbReference>
<keyword evidence="3" id="KW-0456">Lyase</keyword>
<dbReference type="PANTHER" id="PTHR16305">
    <property type="entry name" value="TESTICULAR SOLUBLE ADENYLYL CYCLASE"/>
    <property type="match status" value="1"/>
</dbReference>
<dbReference type="GO" id="GO:0004016">
    <property type="term" value="F:adenylate cyclase activity"/>
    <property type="evidence" value="ECO:0007669"/>
    <property type="project" value="TreeGrafter"/>
</dbReference>
<keyword evidence="2" id="KW-0067">ATP-binding</keyword>
<dbReference type="GO" id="GO:0005524">
    <property type="term" value="F:ATP binding"/>
    <property type="evidence" value="ECO:0007669"/>
    <property type="project" value="UniProtKB-KW"/>
</dbReference>
<evidence type="ECO:0000313" key="6">
    <source>
        <dbReference type="Proteomes" id="UP000019118"/>
    </source>
</evidence>
<reference evidence="5" key="2">
    <citation type="submission" date="2024-08" db="UniProtKB">
        <authorList>
            <consortium name="EnsemblMetazoa"/>
        </authorList>
    </citation>
    <scope>IDENTIFICATION</scope>
</reference>
<dbReference type="SUPFAM" id="SSF55073">
    <property type="entry name" value="Nucleotide cyclase"/>
    <property type="match status" value="2"/>
</dbReference>
<protein>
    <recommendedName>
        <fullName evidence="4">Guanylate cyclase domain-containing protein</fullName>
    </recommendedName>
</protein>
<dbReference type="PROSITE" id="PS50125">
    <property type="entry name" value="GUANYLATE_CYCLASE_2"/>
    <property type="match status" value="1"/>
</dbReference>
<dbReference type="EnsemblMetazoa" id="XM_019902715.1">
    <property type="protein sequence ID" value="XP_019758274.1"/>
    <property type="gene ID" value="LOC109536483"/>
</dbReference>
<dbReference type="InterPro" id="IPR027417">
    <property type="entry name" value="P-loop_NTPase"/>
</dbReference>
<evidence type="ECO:0000256" key="1">
    <source>
        <dbReference type="ARBA" id="ARBA00022741"/>
    </source>
</evidence>
<organism evidence="5 6">
    <name type="scientific">Dendroctonus ponderosae</name>
    <name type="common">Mountain pine beetle</name>
    <dbReference type="NCBI Taxonomy" id="77166"/>
    <lineage>
        <taxon>Eukaryota</taxon>
        <taxon>Metazoa</taxon>
        <taxon>Ecdysozoa</taxon>
        <taxon>Arthropoda</taxon>
        <taxon>Hexapoda</taxon>
        <taxon>Insecta</taxon>
        <taxon>Pterygota</taxon>
        <taxon>Neoptera</taxon>
        <taxon>Endopterygota</taxon>
        <taxon>Coleoptera</taxon>
        <taxon>Polyphaga</taxon>
        <taxon>Cucujiformia</taxon>
        <taxon>Curculionidae</taxon>
        <taxon>Scolytinae</taxon>
        <taxon>Dendroctonus</taxon>
    </lineage>
</organism>
<dbReference type="GO" id="GO:0035556">
    <property type="term" value="P:intracellular signal transduction"/>
    <property type="evidence" value="ECO:0007669"/>
    <property type="project" value="InterPro"/>
</dbReference>
<accession>A0AAR5PB20</accession>
<dbReference type="InterPro" id="IPR001054">
    <property type="entry name" value="A/G_cyclase"/>
</dbReference>
<dbReference type="PANTHER" id="PTHR16305:SF28">
    <property type="entry name" value="GUANYLATE CYCLASE DOMAIN-CONTAINING PROTEIN"/>
    <property type="match status" value="1"/>
</dbReference>
<name>A0AAR5PB20_DENPD</name>
<dbReference type="Proteomes" id="UP000019118">
    <property type="component" value="Unassembled WGS sequence"/>
</dbReference>
<keyword evidence="6" id="KW-1185">Reference proteome</keyword>
<dbReference type="Gene3D" id="3.30.70.1230">
    <property type="entry name" value="Nucleotide cyclase"/>
    <property type="match status" value="2"/>
</dbReference>
<keyword evidence="1" id="KW-0547">Nucleotide-binding</keyword>
<feature type="domain" description="Guanylate cyclase" evidence="4">
    <location>
        <begin position="88"/>
        <end position="217"/>
    </location>
</feature>